<accession>A0A4U0EPB4</accession>
<sequence length="375" mass="43594">MSAPNIPINQALTDSLSLKIPLKDCNVIDKRLTSMTCIYYESLDAVDCELYPPKPIIIQSKGITLRIGLVEIPIYDSDLEEKIPTKFISLTLSSKLLKHRYFEGINSSNINTLYNEFIALNVFRCSLETFVNGYASDIDVCINLYVEHRNHYLDALKLLIVDSGTKSKHMHLVNTPDNLGLSINKRQYAKPSLPFIKLYYKEDELLSKSAEFYNTFLFPAYDPLIRNLTRVEATIKNYDHKRRLAHYKILPQFKTLKEYLEFTPKQLNDFVVFSLKSYITPQYRIKSPQLSPTDHIIFELIQNCIIKGYDEDSLLQLVNTFQSNDKKSTYVAQSRMRFKIKKLMGLIVFKDQKLQSKLNYNNHVLSYLKQLNIKL</sequence>
<comment type="caution">
    <text evidence="1">The sequence shown here is derived from an EMBL/GenBank/DDBJ whole genome shotgun (WGS) entry which is preliminary data.</text>
</comment>
<keyword evidence="2" id="KW-1185">Reference proteome</keyword>
<dbReference type="RefSeq" id="WP_136844568.1">
    <property type="nucleotide sequence ID" value="NZ_SUPL01000007.1"/>
</dbReference>
<reference evidence="1 2" key="1">
    <citation type="submission" date="2019-04" db="EMBL/GenBank/DDBJ databases">
        <title>Lacinutrix sp. nov., isolated from marine water.</title>
        <authorList>
            <person name="Kim W."/>
        </authorList>
    </citation>
    <scope>NUCLEOTIDE SEQUENCE [LARGE SCALE GENOMIC DNA]</scope>
    <source>
        <strain evidence="1 2">CAU 1491</strain>
    </source>
</reference>
<dbReference type="Proteomes" id="UP000307657">
    <property type="component" value="Unassembled WGS sequence"/>
</dbReference>
<proteinExistence type="predicted"/>
<dbReference type="AlphaFoldDB" id="A0A4U0EPB4"/>
<protein>
    <submittedName>
        <fullName evidence="1">Uncharacterized protein</fullName>
    </submittedName>
</protein>
<dbReference type="EMBL" id="SUPL01000007">
    <property type="protein sequence ID" value="TJY33390.1"/>
    <property type="molecule type" value="Genomic_DNA"/>
</dbReference>
<dbReference type="OrthoDB" id="1315667at2"/>
<gene>
    <name evidence="1" type="ORF">E5167_12885</name>
</gene>
<evidence type="ECO:0000313" key="2">
    <source>
        <dbReference type="Proteomes" id="UP000307657"/>
    </source>
</evidence>
<organism evidence="1 2">
    <name type="scientific">Pontimicrobium aquaticum</name>
    <dbReference type="NCBI Taxonomy" id="2565367"/>
    <lineage>
        <taxon>Bacteria</taxon>
        <taxon>Pseudomonadati</taxon>
        <taxon>Bacteroidota</taxon>
        <taxon>Flavobacteriia</taxon>
        <taxon>Flavobacteriales</taxon>
        <taxon>Flavobacteriaceae</taxon>
        <taxon>Pontimicrobium</taxon>
    </lineage>
</organism>
<name>A0A4U0EPB4_9FLAO</name>
<evidence type="ECO:0000313" key="1">
    <source>
        <dbReference type="EMBL" id="TJY33390.1"/>
    </source>
</evidence>